<keyword evidence="2" id="KW-1185">Reference proteome</keyword>
<proteinExistence type="predicted"/>
<comment type="caution">
    <text evidence="1">The sequence shown here is derived from an EMBL/GenBank/DDBJ whole genome shotgun (WGS) entry which is preliminary data.</text>
</comment>
<reference evidence="1" key="1">
    <citation type="submission" date="2022-07" db="EMBL/GenBank/DDBJ databases">
        <title>Phylogenomic reconstructions and comparative analyses of Kickxellomycotina fungi.</title>
        <authorList>
            <person name="Reynolds N.K."/>
            <person name="Stajich J.E."/>
            <person name="Barry K."/>
            <person name="Grigoriev I.V."/>
            <person name="Crous P."/>
            <person name="Smith M.E."/>
        </authorList>
    </citation>
    <scope>NUCLEOTIDE SEQUENCE</scope>
    <source>
        <strain evidence="1">Benny 63K</strain>
    </source>
</reference>
<dbReference type="Proteomes" id="UP001150581">
    <property type="component" value="Unassembled WGS sequence"/>
</dbReference>
<sequence length="800" mass="85516">MLNRRARDSTVLPTMKCAQCNQDVHIRLIGEHDCSSKPPMPAMPPPPLKDRGLSSFFRGSKPEPPSPQSPTARQQPVSIDRKNIESQAFPNAYKPSLKFLSEDTDGGKDFDFDSMLQNAASYKGNGVMSNESLYDVVSPESRRLPPQYAQSNSSASLDSLAAGFSPMEISRSLAQPMHIGNGTGRAEDSRGVRPEKAREELRNGGPGGYSTPSGFAHANMTTKQNNLMQKMAGNDNLFGVSPAAADRVSPPVASGGKRMPTFSPSESESDFSLSGGPSPSMPLHAASLMPAPVAAPSAVHRPPPLWKNKNTLTRLQPTQPQPQPQPQPQQHQQQPVAVSNREHRKTGSSTNSNSSEEGRDAREGGLSIGSMMKSHPTKVRSIPVSPTGQLRADGQVKGAGSPPATPVDTQICISSRKTPVPRSFSASASPTPTHVAGFAAADMASPERKAPSSLSGGSAAASWSEKAVEASNPLDVLASLVGPTHGRKQSLVSGLPQINTQIGGHVRAASHNVGLSPALAANATRVPSLHKGAGVGVGARGLKSAKLDSLLDDLMGEMQVLSAEVRNESDRDSIASSASNTSPVDAVRRGRFDSMVSTASTGSTLLAGNAHKRLGCATCGTAVSQAKGALVQAARIPRSGDLPAGIQGVEHQGRVYCVRDYRRMFPLVCPSCSLPCEASKDVSVHALDAWWHRACFNCQECRQPFPDKSFYVFEQRPYCRYDYHKLNNSLCGSCKNPIEGPCAQVYEGRFHPACFACSYCSEPLRDVYYSLEGKFLCENHVQHQKSHKNANKRRTVFGNI</sequence>
<gene>
    <name evidence="1" type="ORF">LPJ66_003202</name>
</gene>
<evidence type="ECO:0000313" key="2">
    <source>
        <dbReference type="Proteomes" id="UP001150581"/>
    </source>
</evidence>
<evidence type="ECO:0000313" key="1">
    <source>
        <dbReference type="EMBL" id="KAJ1897711.1"/>
    </source>
</evidence>
<accession>A0ACC1IKR5</accession>
<protein>
    <submittedName>
        <fullName evidence="1">Uncharacterized protein</fullName>
    </submittedName>
</protein>
<organism evidence="1 2">
    <name type="scientific">Kickxella alabastrina</name>
    <dbReference type="NCBI Taxonomy" id="61397"/>
    <lineage>
        <taxon>Eukaryota</taxon>
        <taxon>Fungi</taxon>
        <taxon>Fungi incertae sedis</taxon>
        <taxon>Zoopagomycota</taxon>
        <taxon>Kickxellomycotina</taxon>
        <taxon>Kickxellomycetes</taxon>
        <taxon>Kickxellales</taxon>
        <taxon>Kickxellaceae</taxon>
        <taxon>Kickxella</taxon>
    </lineage>
</organism>
<dbReference type="EMBL" id="JANBPG010000306">
    <property type="protein sequence ID" value="KAJ1897711.1"/>
    <property type="molecule type" value="Genomic_DNA"/>
</dbReference>
<name>A0ACC1IKR5_9FUNG</name>